<dbReference type="AlphaFoldDB" id="A0A1D7MP37"/>
<dbReference type="InterPro" id="IPR016181">
    <property type="entry name" value="Acyl_CoA_acyltransferase"/>
</dbReference>
<reference evidence="1" key="1">
    <citation type="submission" date="2022-11" db="EMBL/GenBank/DDBJ databases">
        <authorList>
            <person name="Vasilchenko N.G."/>
            <person name="Prazdnova E.V."/>
            <person name="Gorovtsov A.V."/>
            <person name="Chistyakov V.A."/>
            <person name="Pak M.L."/>
        </authorList>
    </citation>
    <scope>NUCLEOTIDE SEQUENCE</scope>
    <source>
        <strain evidence="1">R 4.5</strain>
    </source>
</reference>
<dbReference type="Gene3D" id="3.40.630.30">
    <property type="match status" value="1"/>
</dbReference>
<dbReference type="PANTHER" id="PTHR43800:SF1">
    <property type="entry name" value="PEPTIDYL-LYSINE N-ACETYLTRANSFERASE YJAB"/>
    <property type="match status" value="1"/>
</dbReference>
<dbReference type="EMBL" id="CP097770">
    <property type="protein sequence ID" value="URJ52221.1"/>
    <property type="molecule type" value="Genomic_DNA"/>
</dbReference>
<dbReference type="Proteomes" id="UP001055784">
    <property type="component" value="Chromosome"/>
</dbReference>
<dbReference type="CDD" id="cd04301">
    <property type="entry name" value="NAT_SF"/>
    <property type="match status" value="1"/>
</dbReference>
<protein>
    <submittedName>
        <fullName evidence="1">Acetyltransferase</fullName>
    </submittedName>
</protein>
<dbReference type="RefSeq" id="WP_061830338.1">
    <property type="nucleotide sequence ID" value="NZ_CP015423.1"/>
</dbReference>
<organism evidence="1 2">
    <name type="scientific">Paenibacillus polymyxa</name>
    <name type="common">Bacillus polymyxa</name>
    <dbReference type="NCBI Taxonomy" id="1406"/>
    <lineage>
        <taxon>Bacteria</taxon>
        <taxon>Bacillati</taxon>
        <taxon>Bacillota</taxon>
        <taxon>Bacilli</taxon>
        <taxon>Bacillales</taxon>
        <taxon>Paenibacillaceae</taxon>
        <taxon>Paenibacillus</taxon>
    </lineage>
</organism>
<name>A0A1D7MP37_PAEPO</name>
<accession>A0A1D7MP37</accession>
<evidence type="ECO:0000313" key="1">
    <source>
        <dbReference type="EMBL" id="URJ52221.1"/>
    </source>
</evidence>
<dbReference type="PANTHER" id="PTHR43800">
    <property type="entry name" value="PEPTIDYL-LYSINE N-ACETYLTRANSFERASE YJAB"/>
    <property type="match status" value="1"/>
</dbReference>
<dbReference type="Pfam" id="PF13508">
    <property type="entry name" value="Acetyltransf_7"/>
    <property type="match status" value="1"/>
</dbReference>
<dbReference type="GO" id="GO:0016747">
    <property type="term" value="F:acyltransferase activity, transferring groups other than amino-acyl groups"/>
    <property type="evidence" value="ECO:0007669"/>
    <property type="project" value="InterPro"/>
</dbReference>
<dbReference type="NCBIfam" id="NF007807">
    <property type="entry name" value="PRK10514.1"/>
    <property type="match status" value="1"/>
</dbReference>
<proteinExistence type="predicted"/>
<evidence type="ECO:0000313" key="2">
    <source>
        <dbReference type="Proteomes" id="UP001055784"/>
    </source>
</evidence>
<gene>
    <name evidence="1" type="ORF">MF626_001723</name>
</gene>
<dbReference type="PROSITE" id="PS51186">
    <property type="entry name" value="GNAT"/>
    <property type="match status" value="1"/>
</dbReference>
<dbReference type="InterPro" id="IPR000182">
    <property type="entry name" value="GNAT_dom"/>
</dbReference>
<dbReference type="SUPFAM" id="SSF55729">
    <property type="entry name" value="Acyl-CoA N-acyltransferases (Nat)"/>
    <property type="match status" value="1"/>
</dbReference>
<sequence length="148" mass="17431">MQNEIVAYREENHDQLVDIWQRAVRRTHTFLSEEDIQFYHHIVRNGVLRELEVWMEWNTSQEPTGFIGLDGLKIEMLFVDPERHGQGIGSRLIQYAEKIKGKHLKVDVNEQNEKAYAFYRHYGFVQTGRSALDGSGRAFPLLHMEMNK</sequence>